<dbReference type="InParanoid" id="B7S474"/>
<dbReference type="PANTHER" id="PTHR12129">
    <property type="entry name" value="HEPARAN SULFATE 2-O-SULFOTRANSFERASE"/>
    <property type="match status" value="1"/>
</dbReference>
<evidence type="ECO:0000256" key="1">
    <source>
        <dbReference type="ARBA" id="ARBA00004323"/>
    </source>
</evidence>
<keyword evidence="7 9" id="KW-0472">Membrane</keyword>
<keyword evidence="4" id="KW-0735">Signal-anchor</keyword>
<dbReference type="OrthoDB" id="200177at2759"/>
<keyword evidence="3 9" id="KW-0812">Transmembrane</keyword>
<dbReference type="KEGG" id="pti:PHATRDRAFT_bd1387"/>
<evidence type="ECO:0000313" key="11">
    <source>
        <dbReference type="Proteomes" id="UP000000759"/>
    </source>
</evidence>
<reference evidence="11" key="2">
    <citation type="submission" date="2008-08" db="EMBL/GenBank/DDBJ databases">
        <authorList>
            <consortium name="Diatom Consortium"/>
            <person name="Grigoriev I."/>
            <person name="Grimwood J."/>
            <person name="Kuo A."/>
            <person name="Otillar R.P."/>
            <person name="Salamov A."/>
            <person name="Detter J.C."/>
            <person name="Lindquist E."/>
            <person name="Shapiro H."/>
            <person name="Lucas S."/>
            <person name="Glavina del Rio T."/>
            <person name="Pitluck S."/>
            <person name="Rokhsar D."/>
            <person name="Bowler C."/>
        </authorList>
    </citation>
    <scope>GENOME REANNOTATION</scope>
    <source>
        <strain evidence="11">CCAP 1055/1</strain>
    </source>
</reference>
<evidence type="ECO:0000256" key="4">
    <source>
        <dbReference type="ARBA" id="ARBA00022968"/>
    </source>
</evidence>
<evidence type="ECO:0000256" key="6">
    <source>
        <dbReference type="ARBA" id="ARBA00023034"/>
    </source>
</evidence>
<evidence type="ECO:0000256" key="3">
    <source>
        <dbReference type="ARBA" id="ARBA00022692"/>
    </source>
</evidence>
<dbReference type="HOGENOM" id="CLU_812530_0_0_1"/>
<dbReference type="InterPro" id="IPR007734">
    <property type="entry name" value="Heparan_SO4_2-O-STrfase"/>
</dbReference>
<keyword evidence="5 9" id="KW-1133">Transmembrane helix</keyword>
<evidence type="ECO:0000256" key="9">
    <source>
        <dbReference type="SAM" id="Phobius"/>
    </source>
</evidence>
<keyword evidence="11" id="KW-1185">Reference proteome</keyword>
<dbReference type="Proteomes" id="UP000000759">
    <property type="component" value="Unassembled WGS sequence"/>
</dbReference>
<feature type="transmembrane region" description="Helical" evidence="9">
    <location>
        <begin position="31"/>
        <end position="49"/>
    </location>
</feature>
<proteinExistence type="predicted"/>
<sequence>MTPMQASRQSEFMRSHLIGPSPGRRTDVYKLKCYCAILCVIVLCNTLLMNPLQRFLAQNISAAAGDWTPWEPRLQHLEFQLNETRSLLQQRLALPTTSNLYNISFDLFWLHIEKTGTSFFNTIFLNLCPRILAEHPEVLQSKLIDGRLLSRFPPSQWCEATVLNMPCPGCHFPYKERDTLFTTFTMFRDPLERLQSAYAFQRHGSKLNDTNISFETYINESHLPNCQMKMMSGYKCHQYAAPDHLNVEKALQTIQRPTFFFGITERWEETICLFHQWYGGKIQPFEMRNNRPTLRSALNRSIDYHDVDMEFVPEAEKIFDQRLLAAGCLGTRSASIESHLHI</sequence>
<gene>
    <name evidence="10" type="ORF">PHATRDRAFT_bd1387</name>
</gene>
<evidence type="ECO:0000256" key="2">
    <source>
        <dbReference type="ARBA" id="ARBA00022679"/>
    </source>
</evidence>
<dbReference type="EMBL" id="DS999284">
    <property type="protein sequence ID" value="EEC42634.1"/>
    <property type="molecule type" value="Genomic_DNA"/>
</dbReference>
<reference evidence="10 11" key="1">
    <citation type="journal article" date="2008" name="Nature">
        <title>The Phaeodactylum genome reveals the evolutionary history of diatom genomes.</title>
        <authorList>
            <person name="Bowler C."/>
            <person name="Allen A.E."/>
            <person name="Badger J.H."/>
            <person name="Grimwood J."/>
            <person name="Jabbari K."/>
            <person name="Kuo A."/>
            <person name="Maheswari U."/>
            <person name="Martens C."/>
            <person name="Maumus F."/>
            <person name="Otillar R.P."/>
            <person name="Rayko E."/>
            <person name="Salamov A."/>
            <person name="Vandepoele K."/>
            <person name="Beszteri B."/>
            <person name="Gruber A."/>
            <person name="Heijde M."/>
            <person name="Katinka M."/>
            <person name="Mock T."/>
            <person name="Valentin K."/>
            <person name="Verret F."/>
            <person name="Berges J.A."/>
            <person name="Brownlee C."/>
            <person name="Cadoret J.P."/>
            <person name="Chiovitti A."/>
            <person name="Choi C.J."/>
            <person name="Coesel S."/>
            <person name="De Martino A."/>
            <person name="Detter J.C."/>
            <person name="Durkin C."/>
            <person name="Falciatore A."/>
            <person name="Fournet J."/>
            <person name="Haruta M."/>
            <person name="Huysman M.J."/>
            <person name="Jenkins B.D."/>
            <person name="Jiroutova K."/>
            <person name="Jorgensen R.E."/>
            <person name="Joubert Y."/>
            <person name="Kaplan A."/>
            <person name="Kroger N."/>
            <person name="Kroth P.G."/>
            <person name="La Roche J."/>
            <person name="Lindquist E."/>
            <person name="Lommer M."/>
            <person name="Martin-Jezequel V."/>
            <person name="Lopez P.J."/>
            <person name="Lucas S."/>
            <person name="Mangogna M."/>
            <person name="McGinnis K."/>
            <person name="Medlin L.K."/>
            <person name="Montsant A."/>
            <person name="Oudot-Le Secq M.P."/>
            <person name="Napoli C."/>
            <person name="Obornik M."/>
            <person name="Parker M.S."/>
            <person name="Petit J.L."/>
            <person name="Porcel B.M."/>
            <person name="Poulsen N."/>
            <person name="Robison M."/>
            <person name="Rychlewski L."/>
            <person name="Rynearson T.A."/>
            <person name="Schmutz J."/>
            <person name="Shapiro H."/>
            <person name="Siaut M."/>
            <person name="Stanley M."/>
            <person name="Sussman M.R."/>
            <person name="Taylor A.R."/>
            <person name="Vardi A."/>
            <person name="von Dassow P."/>
            <person name="Vyverman W."/>
            <person name="Willis A."/>
            <person name="Wyrwicz L.S."/>
            <person name="Rokhsar D.S."/>
            <person name="Weissenbach J."/>
            <person name="Armbrust E.V."/>
            <person name="Green B.R."/>
            <person name="Van de Peer Y."/>
            <person name="Grigoriev I.V."/>
        </authorList>
    </citation>
    <scope>NUCLEOTIDE SEQUENCE [LARGE SCALE GENOMIC DNA]</scope>
    <source>
        <strain evidence="10 11">CCAP 1055/1</strain>
    </source>
</reference>
<accession>B7S474</accession>
<dbReference type="PaxDb" id="2850-Phatrdraft1387"/>
<protein>
    <submittedName>
        <fullName evidence="10">Uncharacterized protein</fullName>
    </submittedName>
</protein>
<dbReference type="GO" id="GO:0000139">
    <property type="term" value="C:Golgi membrane"/>
    <property type="evidence" value="ECO:0007669"/>
    <property type="project" value="UniProtKB-SubCell"/>
</dbReference>
<evidence type="ECO:0000256" key="7">
    <source>
        <dbReference type="ARBA" id="ARBA00023136"/>
    </source>
</evidence>
<dbReference type="InterPro" id="IPR027417">
    <property type="entry name" value="P-loop_NTPase"/>
</dbReference>
<organism evidence="10 11">
    <name type="scientific">Phaeodactylum tricornutum (strain CCAP 1055/1)</name>
    <dbReference type="NCBI Taxonomy" id="556484"/>
    <lineage>
        <taxon>Eukaryota</taxon>
        <taxon>Sar</taxon>
        <taxon>Stramenopiles</taxon>
        <taxon>Ochrophyta</taxon>
        <taxon>Bacillariophyta</taxon>
        <taxon>Bacillariophyceae</taxon>
        <taxon>Bacillariophycidae</taxon>
        <taxon>Naviculales</taxon>
        <taxon>Phaeodactylaceae</taxon>
        <taxon>Phaeodactylum</taxon>
    </lineage>
</organism>
<keyword evidence="8" id="KW-0325">Glycoprotein</keyword>
<comment type="subcellular location">
    <subcellularLocation>
        <location evidence="1">Golgi apparatus membrane</location>
        <topology evidence="1">Single-pass type II membrane protein</topology>
    </subcellularLocation>
</comment>
<dbReference type="PANTHER" id="PTHR12129:SF15">
    <property type="entry name" value="URONYL 2-SULFOTRANSFERASE"/>
    <property type="match status" value="1"/>
</dbReference>
<dbReference type="Gene3D" id="3.40.50.300">
    <property type="entry name" value="P-loop containing nucleotide triphosphate hydrolases"/>
    <property type="match status" value="1"/>
</dbReference>
<evidence type="ECO:0000256" key="5">
    <source>
        <dbReference type="ARBA" id="ARBA00022989"/>
    </source>
</evidence>
<evidence type="ECO:0000313" key="10">
    <source>
        <dbReference type="EMBL" id="EEC42634.1"/>
    </source>
</evidence>
<dbReference type="eggNOG" id="ENOG502TDT9">
    <property type="taxonomic scope" value="Eukaryota"/>
</dbReference>
<dbReference type="RefSeq" id="XP_002176398.1">
    <property type="nucleotide sequence ID" value="XM_002176362.1"/>
</dbReference>
<dbReference type="GO" id="GO:0008146">
    <property type="term" value="F:sulfotransferase activity"/>
    <property type="evidence" value="ECO:0007669"/>
    <property type="project" value="InterPro"/>
</dbReference>
<keyword evidence="2" id="KW-0808">Transferase</keyword>
<keyword evidence="6" id="KW-0333">Golgi apparatus</keyword>
<dbReference type="GeneID" id="7205015"/>
<name>B7S474_PHATC</name>
<dbReference type="AlphaFoldDB" id="B7S474"/>
<dbReference type="OMA" id="TYINESH"/>
<evidence type="ECO:0000256" key="8">
    <source>
        <dbReference type="ARBA" id="ARBA00023180"/>
    </source>
</evidence>